<keyword evidence="6" id="KW-0486">Methionine biosynthesis</keyword>
<dbReference type="PANTHER" id="PTHR20371">
    <property type="entry name" value="ENOLASE-PHOSPHATASE E1"/>
    <property type="match status" value="1"/>
</dbReference>
<dbReference type="InterPro" id="IPR023214">
    <property type="entry name" value="HAD_sf"/>
</dbReference>
<organism evidence="8 9">
    <name type="scientific">Pseudomassariella vexata</name>
    <dbReference type="NCBI Taxonomy" id="1141098"/>
    <lineage>
        <taxon>Eukaryota</taxon>
        <taxon>Fungi</taxon>
        <taxon>Dikarya</taxon>
        <taxon>Ascomycota</taxon>
        <taxon>Pezizomycotina</taxon>
        <taxon>Sordariomycetes</taxon>
        <taxon>Xylariomycetidae</taxon>
        <taxon>Amphisphaeriales</taxon>
        <taxon>Pseudomassariaceae</taxon>
        <taxon>Pseudomassariella</taxon>
    </lineage>
</organism>
<dbReference type="InterPro" id="IPR036412">
    <property type="entry name" value="HAD-like_sf"/>
</dbReference>
<keyword evidence="9" id="KW-1185">Reference proteome</keyword>
<keyword evidence="2" id="KW-0028">Amino-acid biosynthesis</keyword>
<keyword evidence="5" id="KW-0460">Magnesium</keyword>
<name>A0A1Y2DW46_9PEZI</name>
<feature type="non-terminal residue" evidence="8">
    <location>
        <position position="1"/>
    </location>
</feature>
<gene>
    <name evidence="8" type="ORF">BCR38DRAFT_313694</name>
</gene>
<sequence>VFLIAEGTVCPISFVKDVLFPYALRVLPETVEAQWDSPDFKKYRDAFPPEYASSQEAFQAHVIDLIARDVKISYLKSMQGYLWEEGYKSGDLKAPLFSDVPPKLARWHGQGLKIMIYSSGSVPAQKLLFKHTNAEPSDLTFLISDWFDTVSAGLKSETASYKTILSKHPEYLPSQWLFLSDNIKEVDSAIAAGMQSMVVQRPGNADLPAEVSERLQVVETFD</sequence>
<dbReference type="FunCoup" id="A0A1Y2DW46">
    <property type="interactions" value="629"/>
</dbReference>
<dbReference type="Proteomes" id="UP000193689">
    <property type="component" value="Unassembled WGS sequence"/>
</dbReference>
<evidence type="ECO:0000313" key="8">
    <source>
        <dbReference type="EMBL" id="ORY63511.1"/>
    </source>
</evidence>
<evidence type="ECO:0000256" key="6">
    <source>
        <dbReference type="ARBA" id="ARBA00023167"/>
    </source>
</evidence>
<evidence type="ECO:0000256" key="5">
    <source>
        <dbReference type="ARBA" id="ARBA00022842"/>
    </source>
</evidence>
<dbReference type="GeneID" id="63770888"/>
<dbReference type="NCBIfam" id="TIGR01691">
    <property type="entry name" value="enolase-ppase"/>
    <property type="match status" value="1"/>
</dbReference>
<comment type="caution">
    <text evidence="8">The sequence shown here is derived from an EMBL/GenBank/DDBJ whole genome shotgun (WGS) entry which is preliminary data.</text>
</comment>
<dbReference type="EMBL" id="MCFJ01000008">
    <property type="protein sequence ID" value="ORY63511.1"/>
    <property type="molecule type" value="Genomic_DNA"/>
</dbReference>
<evidence type="ECO:0000256" key="2">
    <source>
        <dbReference type="ARBA" id="ARBA00022605"/>
    </source>
</evidence>
<evidence type="ECO:0000256" key="4">
    <source>
        <dbReference type="ARBA" id="ARBA00022801"/>
    </source>
</evidence>
<reference evidence="8 9" key="1">
    <citation type="submission" date="2016-07" db="EMBL/GenBank/DDBJ databases">
        <title>Pervasive Adenine N6-methylation of Active Genes in Fungi.</title>
        <authorList>
            <consortium name="DOE Joint Genome Institute"/>
            <person name="Mondo S.J."/>
            <person name="Dannebaum R.O."/>
            <person name="Kuo R.C."/>
            <person name="Labutti K."/>
            <person name="Haridas S."/>
            <person name="Kuo A."/>
            <person name="Salamov A."/>
            <person name="Ahrendt S.R."/>
            <person name="Lipzen A."/>
            <person name="Sullivan W."/>
            <person name="Andreopoulos W.B."/>
            <person name="Clum A."/>
            <person name="Lindquist E."/>
            <person name="Daum C."/>
            <person name="Ramamoorthy G.K."/>
            <person name="Gryganskyi A."/>
            <person name="Culley D."/>
            <person name="Magnuson J.K."/>
            <person name="James T.Y."/>
            <person name="O'Malley M.A."/>
            <person name="Stajich J.E."/>
            <person name="Spatafora J.W."/>
            <person name="Visel A."/>
            <person name="Grigoriev I.V."/>
        </authorList>
    </citation>
    <scope>NUCLEOTIDE SEQUENCE [LARGE SCALE GENOMIC DNA]</scope>
    <source>
        <strain evidence="8 9">CBS 129021</strain>
    </source>
</reference>
<protein>
    <submittedName>
        <fullName evidence="8">HAD-like domain-containing protein</fullName>
    </submittedName>
</protein>
<feature type="non-terminal residue" evidence="8">
    <location>
        <position position="222"/>
    </location>
</feature>
<keyword evidence="1" id="KW-0963">Cytoplasm</keyword>
<keyword evidence="3" id="KW-0479">Metal-binding</keyword>
<dbReference type="GO" id="GO:0000287">
    <property type="term" value="F:magnesium ion binding"/>
    <property type="evidence" value="ECO:0007669"/>
    <property type="project" value="InterPro"/>
</dbReference>
<evidence type="ECO:0000313" key="9">
    <source>
        <dbReference type="Proteomes" id="UP000193689"/>
    </source>
</evidence>
<evidence type="ECO:0000256" key="1">
    <source>
        <dbReference type="ARBA" id="ARBA00022490"/>
    </source>
</evidence>
<dbReference type="InterPro" id="IPR023943">
    <property type="entry name" value="Enolase-ppase_E1"/>
</dbReference>
<dbReference type="Gene3D" id="3.40.50.1000">
    <property type="entry name" value="HAD superfamily/HAD-like"/>
    <property type="match status" value="1"/>
</dbReference>
<dbReference type="InParanoid" id="A0A1Y2DW46"/>
<dbReference type="OrthoDB" id="272500at2759"/>
<dbReference type="FunFam" id="1.10.720.60:FF:000007">
    <property type="entry name" value="Enolase-phosphatase E1"/>
    <property type="match status" value="1"/>
</dbReference>
<dbReference type="RefSeq" id="XP_040715168.1">
    <property type="nucleotide sequence ID" value="XM_040854676.1"/>
</dbReference>
<keyword evidence="4" id="KW-0378">Hydrolase</keyword>
<dbReference type="GO" id="GO:0043874">
    <property type="term" value="F:acireductone synthase activity"/>
    <property type="evidence" value="ECO:0007669"/>
    <property type="project" value="InterPro"/>
</dbReference>
<dbReference type="CDD" id="cd01629">
    <property type="entry name" value="HAD_EP"/>
    <property type="match status" value="1"/>
</dbReference>
<keyword evidence="7" id="KW-0539">Nucleus</keyword>
<evidence type="ECO:0000256" key="7">
    <source>
        <dbReference type="ARBA" id="ARBA00023242"/>
    </source>
</evidence>
<dbReference type="Gene3D" id="1.10.720.60">
    <property type="match status" value="1"/>
</dbReference>
<dbReference type="SUPFAM" id="SSF56784">
    <property type="entry name" value="HAD-like"/>
    <property type="match status" value="1"/>
</dbReference>
<dbReference type="PANTHER" id="PTHR20371:SF1">
    <property type="entry name" value="ENOLASE-PHOSPHATASE E1"/>
    <property type="match status" value="1"/>
</dbReference>
<dbReference type="AlphaFoldDB" id="A0A1Y2DW46"/>
<dbReference type="STRING" id="1141098.A0A1Y2DW46"/>
<accession>A0A1Y2DW46</accession>
<proteinExistence type="predicted"/>
<evidence type="ECO:0000256" key="3">
    <source>
        <dbReference type="ARBA" id="ARBA00022723"/>
    </source>
</evidence>
<dbReference type="GO" id="GO:0019509">
    <property type="term" value="P:L-methionine salvage from methylthioadenosine"/>
    <property type="evidence" value="ECO:0007669"/>
    <property type="project" value="EnsemblFungi"/>
</dbReference>